<evidence type="ECO:0000313" key="2">
    <source>
        <dbReference type="EMBL" id="KAG8198766.1"/>
    </source>
</evidence>
<dbReference type="Proteomes" id="UP000827092">
    <property type="component" value="Unassembled WGS sequence"/>
</dbReference>
<organism evidence="2 3">
    <name type="scientific">Oedothorax gibbosus</name>
    <dbReference type="NCBI Taxonomy" id="931172"/>
    <lineage>
        <taxon>Eukaryota</taxon>
        <taxon>Metazoa</taxon>
        <taxon>Ecdysozoa</taxon>
        <taxon>Arthropoda</taxon>
        <taxon>Chelicerata</taxon>
        <taxon>Arachnida</taxon>
        <taxon>Araneae</taxon>
        <taxon>Araneomorphae</taxon>
        <taxon>Entelegynae</taxon>
        <taxon>Araneoidea</taxon>
        <taxon>Linyphiidae</taxon>
        <taxon>Erigoninae</taxon>
        <taxon>Oedothorax</taxon>
    </lineage>
</organism>
<proteinExistence type="predicted"/>
<name>A0AAV6VSP0_9ARAC</name>
<sequence>NQNVTFPYSTHSPLQSDRSAICLREVDDPEKTRSPEKCPFDSSGGGSKHFSNISLRRRCLRFVPDRSTSCYKFKRAWHNFPTSVGSEEAFRPIEVQSFASLCKDGSKHSIPQFFGIVSFHAKRESVFN</sequence>
<feature type="compositionally biased region" description="Basic and acidic residues" evidence="1">
    <location>
        <begin position="26"/>
        <end position="39"/>
    </location>
</feature>
<reference evidence="2 3" key="1">
    <citation type="journal article" date="2022" name="Nat. Ecol. Evol.">
        <title>A masculinizing supergene underlies an exaggerated male reproductive morph in a spider.</title>
        <authorList>
            <person name="Hendrickx F."/>
            <person name="De Corte Z."/>
            <person name="Sonet G."/>
            <person name="Van Belleghem S.M."/>
            <person name="Kostlbacher S."/>
            <person name="Vangestel C."/>
        </authorList>
    </citation>
    <scope>NUCLEOTIDE SEQUENCE [LARGE SCALE GENOMIC DNA]</scope>
    <source>
        <strain evidence="2">W744_W776</strain>
    </source>
</reference>
<feature type="non-terminal residue" evidence="2">
    <location>
        <position position="1"/>
    </location>
</feature>
<accession>A0AAV6VSP0</accession>
<dbReference type="EMBL" id="JAFNEN010000035">
    <property type="protein sequence ID" value="KAG8198766.1"/>
    <property type="molecule type" value="Genomic_DNA"/>
</dbReference>
<comment type="caution">
    <text evidence="2">The sequence shown here is derived from an EMBL/GenBank/DDBJ whole genome shotgun (WGS) entry which is preliminary data.</text>
</comment>
<evidence type="ECO:0000313" key="3">
    <source>
        <dbReference type="Proteomes" id="UP000827092"/>
    </source>
</evidence>
<dbReference type="AlphaFoldDB" id="A0AAV6VSP0"/>
<feature type="region of interest" description="Disordered" evidence="1">
    <location>
        <begin position="26"/>
        <end position="50"/>
    </location>
</feature>
<keyword evidence="3" id="KW-1185">Reference proteome</keyword>
<protein>
    <submittedName>
        <fullName evidence="2">Uncharacterized protein</fullName>
    </submittedName>
</protein>
<evidence type="ECO:0000256" key="1">
    <source>
        <dbReference type="SAM" id="MobiDB-lite"/>
    </source>
</evidence>
<gene>
    <name evidence="2" type="ORF">JTE90_007076</name>
</gene>